<dbReference type="SUPFAM" id="SSF54403">
    <property type="entry name" value="Cystatin/monellin"/>
    <property type="match status" value="1"/>
</dbReference>
<feature type="domain" description="Cystatin" evidence="2">
    <location>
        <begin position="29"/>
        <end position="96"/>
    </location>
</feature>
<feature type="signal peptide" evidence="1">
    <location>
        <begin position="1"/>
        <end position="16"/>
    </location>
</feature>
<dbReference type="Proteomes" id="UP001165060">
    <property type="component" value="Unassembled WGS sequence"/>
</dbReference>
<sequence>MRLLPFLLSPPLLASAQLGGPGGAPLMGGFSPILLPSASVSAPAAFAMDGFAAHPGNELGALRCESFEVLSASSQVVAGVNYKLSIEMRGADGECVNVADVTVYDRFGDLRLTDVRNKECGAEREVKKVRLPEYK</sequence>
<proteinExistence type="predicted"/>
<feature type="chain" id="PRO_5045984814" description="Cystatin domain-containing protein" evidence="1">
    <location>
        <begin position="17"/>
        <end position="135"/>
    </location>
</feature>
<evidence type="ECO:0000259" key="2">
    <source>
        <dbReference type="Pfam" id="PF00031"/>
    </source>
</evidence>
<protein>
    <recommendedName>
        <fullName evidence="2">Cystatin domain-containing protein</fullName>
    </recommendedName>
</protein>
<evidence type="ECO:0000256" key="1">
    <source>
        <dbReference type="SAM" id="SignalP"/>
    </source>
</evidence>
<accession>A0ABQ6MAX0</accession>
<organism evidence="3 4">
    <name type="scientific">Tetraparma gracilis</name>
    <dbReference type="NCBI Taxonomy" id="2962635"/>
    <lineage>
        <taxon>Eukaryota</taxon>
        <taxon>Sar</taxon>
        <taxon>Stramenopiles</taxon>
        <taxon>Ochrophyta</taxon>
        <taxon>Bolidophyceae</taxon>
        <taxon>Parmales</taxon>
        <taxon>Triparmaceae</taxon>
        <taxon>Tetraparma</taxon>
    </lineage>
</organism>
<keyword evidence="4" id="KW-1185">Reference proteome</keyword>
<dbReference type="Pfam" id="PF00031">
    <property type="entry name" value="Cystatin"/>
    <property type="match status" value="1"/>
</dbReference>
<evidence type="ECO:0000313" key="3">
    <source>
        <dbReference type="EMBL" id="GMI22789.1"/>
    </source>
</evidence>
<dbReference type="InterPro" id="IPR046350">
    <property type="entry name" value="Cystatin_sf"/>
</dbReference>
<name>A0ABQ6MAX0_9STRA</name>
<comment type="caution">
    <text evidence="3">The sequence shown here is derived from an EMBL/GenBank/DDBJ whole genome shotgun (WGS) entry which is preliminary data.</text>
</comment>
<dbReference type="EMBL" id="BRYB01000102">
    <property type="protein sequence ID" value="GMI22789.1"/>
    <property type="molecule type" value="Genomic_DNA"/>
</dbReference>
<evidence type="ECO:0000313" key="4">
    <source>
        <dbReference type="Proteomes" id="UP001165060"/>
    </source>
</evidence>
<dbReference type="InterPro" id="IPR000010">
    <property type="entry name" value="Cystatin_dom"/>
</dbReference>
<keyword evidence="1" id="KW-0732">Signal</keyword>
<reference evidence="3 4" key="1">
    <citation type="journal article" date="2023" name="Commun. Biol.">
        <title>Genome analysis of Parmales, the sister group of diatoms, reveals the evolutionary specialization of diatoms from phago-mixotrophs to photoautotrophs.</title>
        <authorList>
            <person name="Ban H."/>
            <person name="Sato S."/>
            <person name="Yoshikawa S."/>
            <person name="Yamada K."/>
            <person name="Nakamura Y."/>
            <person name="Ichinomiya M."/>
            <person name="Sato N."/>
            <person name="Blanc-Mathieu R."/>
            <person name="Endo H."/>
            <person name="Kuwata A."/>
            <person name="Ogata H."/>
        </authorList>
    </citation>
    <scope>NUCLEOTIDE SEQUENCE [LARGE SCALE GENOMIC DNA]</scope>
</reference>
<dbReference type="Gene3D" id="3.10.450.10">
    <property type="match status" value="1"/>
</dbReference>
<gene>
    <name evidence="3" type="ORF">TeGR_g11637</name>
</gene>
<dbReference type="CDD" id="cd00042">
    <property type="entry name" value="CY"/>
    <property type="match status" value="1"/>
</dbReference>